<feature type="compositionally biased region" description="Basic and acidic residues" evidence="1">
    <location>
        <begin position="84"/>
        <end position="102"/>
    </location>
</feature>
<feature type="compositionally biased region" description="Basic and acidic residues" evidence="1">
    <location>
        <begin position="40"/>
        <end position="56"/>
    </location>
</feature>
<comment type="caution">
    <text evidence="2">The sequence shown here is derived from an EMBL/GenBank/DDBJ whole genome shotgun (WGS) entry which is preliminary data.</text>
</comment>
<reference evidence="2 3" key="1">
    <citation type="submission" date="2019-04" db="EMBL/GenBank/DDBJ databases">
        <title>Aspergillus burnettii sp. nov., novel species from soil in southeast Queensland.</title>
        <authorList>
            <person name="Gilchrist C.L.M."/>
            <person name="Pitt J.I."/>
            <person name="Lange L."/>
            <person name="Lacey H.J."/>
            <person name="Vuong D."/>
            <person name="Midgley D.J."/>
            <person name="Greenfield P."/>
            <person name="Bradbury M."/>
            <person name="Lacey E."/>
            <person name="Busk P.K."/>
            <person name="Pilgaard B."/>
            <person name="Chooi Y.H."/>
            <person name="Piggott A.M."/>
        </authorList>
    </citation>
    <scope>NUCLEOTIDE SEQUENCE [LARGE SCALE GENOMIC DNA]</scope>
    <source>
        <strain evidence="2 3">FRR 5400</strain>
    </source>
</reference>
<evidence type="ECO:0000313" key="2">
    <source>
        <dbReference type="EMBL" id="KAF5862738.1"/>
    </source>
</evidence>
<feature type="region of interest" description="Disordered" evidence="1">
    <location>
        <begin position="1"/>
        <end position="120"/>
    </location>
</feature>
<evidence type="ECO:0000313" key="3">
    <source>
        <dbReference type="Proteomes" id="UP000541154"/>
    </source>
</evidence>
<dbReference type="AlphaFoldDB" id="A0A8H6ABB4"/>
<organism evidence="2 3">
    <name type="scientific">Petromyces alliaceus</name>
    <name type="common">Aspergillus alliaceus</name>
    <dbReference type="NCBI Taxonomy" id="209559"/>
    <lineage>
        <taxon>Eukaryota</taxon>
        <taxon>Fungi</taxon>
        <taxon>Dikarya</taxon>
        <taxon>Ascomycota</taxon>
        <taxon>Pezizomycotina</taxon>
        <taxon>Eurotiomycetes</taxon>
        <taxon>Eurotiomycetidae</taxon>
        <taxon>Eurotiales</taxon>
        <taxon>Aspergillaceae</taxon>
        <taxon>Aspergillus</taxon>
        <taxon>Aspergillus subgen. Circumdati</taxon>
    </lineage>
</organism>
<proteinExistence type="predicted"/>
<protein>
    <submittedName>
        <fullName evidence="2">Uncharacterized protein</fullName>
    </submittedName>
</protein>
<gene>
    <name evidence="2" type="ORF">ETB97_011188</name>
</gene>
<accession>A0A8H6ABB4</accession>
<feature type="compositionally biased region" description="Basic and acidic residues" evidence="1">
    <location>
        <begin position="110"/>
        <end position="120"/>
    </location>
</feature>
<evidence type="ECO:0000256" key="1">
    <source>
        <dbReference type="SAM" id="MobiDB-lite"/>
    </source>
</evidence>
<dbReference type="Proteomes" id="UP000541154">
    <property type="component" value="Unassembled WGS sequence"/>
</dbReference>
<sequence>MGWNLDYSAITPGPGGTVMLGERGGAEAVVRRGQERRRRERELAVQKGKVVDETMSERTLVPESPQSQSSAGGEVNPDLTAQIKGKDDGEKSGDSDAPEVNRGKSGLRARWKEFKERNLP</sequence>
<dbReference type="EMBL" id="SPNV01000066">
    <property type="protein sequence ID" value="KAF5862738.1"/>
    <property type="molecule type" value="Genomic_DNA"/>
</dbReference>
<keyword evidence="3" id="KW-1185">Reference proteome</keyword>
<name>A0A8H6ABB4_PETAA</name>